<dbReference type="CDD" id="cd11392">
    <property type="entry name" value="bHLH_ScPHO4_like"/>
    <property type="match status" value="1"/>
</dbReference>
<feature type="compositionally biased region" description="Low complexity" evidence="2">
    <location>
        <begin position="313"/>
        <end position="338"/>
    </location>
</feature>
<protein>
    <recommendedName>
        <fullName evidence="3">BHLH domain-containing protein</fullName>
    </recommendedName>
</protein>
<feature type="region of interest" description="Disordered" evidence="2">
    <location>
        <begin position="694"/>
        <end position="730"/>
    </location>
</feature>
<evidence type="ECO:0000313" key="5">
    <source>
        <dbReference type="Proteomes" id="UP000267821"/>
    </source>
</evidence>
<dbReference type="InterPro" id="IPR036638">
    <property type="entry name" value="HLH_DNA-bd_sf"/>
</dbReference>
<feature type="domain" description="BHLH" evidence="3">
    <location>
        <begin position="582"/>
        <end position="659"/>
    </location>
</feature>
<dbReference type="EMBL" id="ML121531">
    <property type="protein sequence ID" value="RPB27698.1"/>
    <property type="molecule type" value="Genomic_DNA"/>
</dbReference>
<evidence type="ECO:0000259" key="3">
    <source>
        <dbReference type="PROSITE" id="PS50888"/>
    </source>
</evidence>
<organism evidence="4 5">
    <name type="scientific">Terfezia boudieri ATCC MYA-4762</name>
    <dbReference type="NCBI Taxonomy" id="1051890"/>
    <lineage>
        <taxon>Eukaryota</taxon>
        <taxon>Fungi</taxon>
        <taxon>Dikarya</taxon>
        <taxon>Ascomycota</taxon>
        <taxon>Pezizomycotina</taxon>
        <taxon>Pezizomycetes</taxon>
        <taxon>Pezizales</taxon>
        <taxon>Pezizaceae</taxon>
        <taxon>Terfezia</taxon>
    </lineage>
</organism>
<dbReference type="Gene3D" id="4.10.280.10">
    <property type="entry name" value="Helix-loop-helix DNA-binding domain"/>
    <property type="match status" value="1"/>
</dbReference>
<evidence type="ECO:0000313" key="4">
    <source>
        <dbReference type="EMBL" id="RPB27698.1"/>
    </source>
</evidence>
<reference evidence="4 5" key="1">
    <citation type="journal article" date="2018" name="Nat. Ecol. Evol.">
        <title>Pezizomycetes genomes reveal the molecular basis of ectomycorrhizal truffle lifestyle.</title>
        <authorList>
            <person name="Murat C."/>
            <person name="Payen T."/>
            <person name="Noel B."/>
            <person name="Kuo A."/>
            <person name="Morin E."/>
            <person name="Chen J."/>
            <person name="Kohler A."/>
            <person name="Krizsan K."/>
            <person name="Balestrini R."/>
            <person name="Da Silva C."/>
            <person name="Montanini B."/>
            <person name="Hainaut M."/>
            <person name="Levati E."/>
            <person name="Barry K.W."/>
            <person name="Belfiori B."/>
            <person name="Cichocki N."/>
            <person name="Clum A."/>
            <person name="Dockter R.B."/>
            <person name="Fauchery L."/>
            <person name="Guy J."/>
            <person name="Iotti M."/>
            <person name="Le Tacon F."/>
            <person name="Lindquist E.A."/>
            <person name="Lipzen A."/>
            <person name="Malagnac F."/>
            <person name="Mello A."/>
            <person name="Molinier V."/>
            <person name="Miyauchi S."/>
            <person name="Poulain J."/>
            <person name="Riccioni C."/>
            <person name="Rubini A."/>
            <person name="Sitrit Y."/>
            <person name="Splivallo R."/>
            <person name="Traeger S."/>
            <person name="Wang M."/>
            <person name="Zifcakova L."/>
            <person name="Wipf D."/>
            <person name="Zambonelli A."/>
            <person name="Paolocci F."/>
            <person name="Nowrousian M."/>
            <person name="Ottonello S."/>
            <person name="Baldrian P."/>
            <person name="Spatafora J.W."/>
            <person name="Henrissat B."/>
            <person name="Nagy L.G."/>
            <person name="Aury J.M."/>
            <person name="Wincker P."/>
            <person name="Grigoriev I.V."/>
            <person name="Bonfante P."/>
            <person name="Martin F.M."/>
        </authorList>
    </citation>
    <scope>NUCLEOTIDE SEQUENCE [LARGE SCALE GENOMIC DNA]</scope>
    <source>
        <strain evidence="4 5">ATCC MYA-4762</strain>
    </source>
</reference>
<dbReference type="PROSITE" id="PS50888">
    <property type="entry name" value="BHLH"/>
    <property type="match status" value="1"/>
</dbReference>
<dbReference type="InParanoid" id="A0A3N4M1A0"/>
<feature type="compositionally biased region" description="Basic and acidic residues" evidence="2">
    <location>
        <begin position="721"/>
        <end position="730"/>
    </location>
</feature>
<feature type="compositionally biased region" description="Polar residues" evidence="2">
    <location>
        <begin position="461"/>
        <end position="475"/>
    </location>
</feature>
<proteinExistence type="predicted"/>
<sequence>MNSSDHTLWSSQPNDGDHNSEDFAHFLNYSDISLNFDTHSHQQHGSLGSSHQHSDPNAMDTDYTGAPGHMGTGGRIGDGMNDQLDAVLSSVEIMNENMMNMGFHQAALQQQVNEARAHAQLQQHQRQLQHQFHMRKMIPPTPSSLEMQGGDMTAQMYNSFYGMKDDQMIFTPLISPAVTPLDTHFTHLPDYTIGSAGYFSPLTSPIIEAQRQGSYSYIPATTSKPNTPKATSPVDLSESPILSKKLASTGVRRKSIVNRTSSRVVRESPSMKPQRKKTPSALSQAPELAQSLVQQAQLNTSPQQTSNDTTMHDSNMSNSGRDSSSESISPEPMPEALMAPPPPPTAKTSRKQQQPRSSESMGPPPPMTPSVLPVTPMMLMKLPKSSIPADTQQMPSAEVSLMMLDNAHPIGQKIDSCASSRRASLATLDEDVQNTPTLAPSNRTPARTPRGTPHLKPVAKSGTSSLRASRNTSPVDIQPSPISILEPANMTPRLTPKLQPQPSSASSRKRSIPASPALAPKISPSIKPLLSNASLLLDPSSPLHTAASLLLASKSNYQNIVEGNSSSLGLSYPEELSTGLTSKRTSHKIAEQGRRNRINTALQEMASLLPSINGSVVEDKCDEVDEQGAGEKKGKHGGGNQNTSKAVTVERAIEYIRVLKQELEETKHKLEKTKKKLKVVVPEDTRHEEITKNASPAALPVNIDDKKGHSSSGMSTTGVPEEAKEVIMVD</sequence>
<dbReference type="Proteomes" id="UP000267821">
    <property type="component" value="Unassembled WGS sequence"/>
</dbReference>
<dbReference type="STRING" id="1051890.A0A3N4M1A0"/>
<dbReference type="AlphaFoldDB" id="A0A3N4M1A0"/>
<gene>
    <name evidence="4" type="ORF">L211DRAFT_566603</name>
</gene>
<evidence type="ECO:0000256" key="1">
    <source>
        <dbReference type="SAM" id="Coils"/>
    </source>
</evidence>
<feature type="coiled-coil region" evidence="1">
    <location>
        <begin position="649"/>
        <end position="680"/>
    </location>
</feature>
<evidence type="ECO:0000256" key="2">
    <source>
        <dbReference type="SAM" id="MobiDB-lite"/>
    </source>
</evidence>
<feature type="region of interest" description="Disordered" evidence="2">
    <location>
        <begin position="40"/>
        <end position="68"/>
    </location>
</feature>
<keyword evidence="5" id="KW-1185">Reference proteome</keyword>
<feature type="region of interest" description="Disordered" evidence="2">
    <location>
        <begin position="218"/>
        <end position="237"/>
    </location>
</feature>
<feature type="region of interest" description="Disordered" evidence="2">
    <location>
        <begin position="1"/>
        <end position="22"/>
    </location>
</feature>
<feature type="region of interest" description="Disordered" evidence="2">
    <location>
        <begin position="245"/>
        <end position="373"/>
    </location>
</feature>
<dbReference type="Pfam" id="PF00010">
    <property type="entry name" value="HLH"/>
    <property type="match status" value="1"/>
</dbReference>
<keyword evidence="1" id="KW-0175">Coiled coil</keyword>
<feature type="compositionally biased region" description="Polar residues" evidence="2">
    <location>
        <begin position="218"/>
        <end position="230"/>
    </location>
</feature>
<accession>A0A3N4M1A0</accession>
<feature type="region of interest" description="Disordered" evidence="2">
    <location>
        <begin position="434"/>
        <end position="523"/>
    </location>
</feature>
<feature type="compositionally biased region" description="Polar residues" evidence="2">
    <location>
        <begin position="291"/>
        <end position="309"/>
    </location>
</feature>
<dbReference type="OrthoDB" id="5344169at2759"/>
<dbReference type="SMART" id="SM00353">
    <property type="entry name" value="HLH"/>
    <property type="match status" value="1"/>
</dbReference>
<name>A0A3N4M1A0_9PEZI</name>
<dbReference type="GO" id="GO:0046983">
    <property type="term" value="F:protein dimerization activity"/>
    <property type="evidence" value="ECO:0007669"/>
    <property type="project" value="InterPro"/>
</dbReference>
<dbReference type="InterPro" id="IPR011598">
    <property type="entry name" value="bHLH_dom"/>
</dbReference>
<feature type="compositionally biased region" description="Polar residues" evidence="2">
    <location>
        <begin position="434"/>
        <end position="445"/>
    </location>
</feature>
<dbReference type="SUPFAM" id="SSF47459">
    <property type="entry name" value="HLH, helix-loop-helix DNA-binding domain"/>
    <property type="match status" value="1"/>
</dbReference>
<feature type="compositionally biased region" description="Polar residues" evidence="2">
    <location>
        <begin position="1"/>
        <end position="14"/>
    </location>
</feature>